<gene>
    <name evidence="2" type="ORF">R3P38DRAFT_3539424</name>
</gene>
<comment type="caution">
    <text evidence="2">The sequence shown here is derived from an EMBL/GenBank/DDBJ whole genome shotgun (WGS) entry which is preliminary data.</text>
</comment>
<keyword evidence="3" id="KW-1185">Reference proteome</keyword>
<organism evidence="2 3">
    <name type="scientific">Favolaschia claudopus</name>
    <dbReference type="NCBI Taxonomy" id="2862362"/>
    <lineage>
        <taxon>Eukaryota</taxon>
        <taxon>Fungi</taxon>
        <taxon>Dikarya</taxon>
        <taxon>Basidiomycota</taxon>
        <taxon>Agaricomycotina</taxon>
        <taxon>Agaricomycetes</taxon>
        <taxon>Agaricomycetidae</taxon>
        <taxon>Agaricales</taxon>
        <taxon>Marasmiineae</taxon>
        <taxon>Mycenaceae</taxon>
        <taxon>Favolaschia</taxon>
    </lineage>
</organism>
<dbReference type="AlphaFoldDB" id="A0AAW0B8F2"/>
<sequence>MAVHSLISDSRCTSGRQGSQTPSRNHKDKELPESSARLVAARLVQSAGNSLGERCRVVYTQAFFELRKAELARRPERKARLNFDLRQAGLHPRAGCFRRLRIILRGNLRPQARPPRRFLKGNTCIFFSLFGTLRVHCWQPPQDLIMSSLPGFCPTRQAIRPAYTMRFPMERGHTESEIALPTSTKGSDSRNVIGAYGLTKQDAGRWIRACWGSPAYLSHPRSSTTTRRTGTPAANAGMQTRWLNIHVYALTLLRKRFRANVFLDHCIQATTRKPTPKQKLQLRRNLQRLPPDNLLVHLMRSVPGKGCCATIAQCDAQRVPRDAREATFKNTNHPSIFHNSAYRPCSLPISVFLSRIGTQGWCSSETRCSSEHSSSRQYDSGRSVQDVQEDEICYDVDGNLVASMGGGMAHVLPPESGAVMELSMCCGASEYDWKVADPYDEDGEIGVPREQEQDLLCDMVDEGASNFLFDNGVRDVRVSISGGSQDESVDDGQAIDCHFPNTFPMADSGCVKDDGGRLRHLYPEGSRDFGIVLRNVTNDQLGLRVFVSNMSSFWPGILPLRCVPTRISCPHLSSSLIRGEGSHRGRRSCRWVVWLQKKAAGIFIVLDQHVRSGKASAKMRICQSLRVWVATDLVWESVFTSSTMFDVCHSAPSRLFSNSTVTNSSQSLFEVHTGL</sequence>
<evidence type="ECO:0000256" key="1">
    <source>
        <dbReference type="SAM" id="MobiDB-lite"/>
    </source>
</evidence>
<dbReference type="EMBL" id="JAWWNJ010000037">
    <property type="protein sequence ID" value="KAK7022423.1"/>
    <property type="molecule type" value="Genomic_DNA"/>
</dbReference>
<protein>
    <submittedName>
        <fullName evidence="2">Uncharacterized protein</fullName>
    </submittedName>
</protein>
<accession>A0AAW0B8F2</accession>
<name>A0AAW0B8F2_9AGAR</name>
<dbReference type="Proteomes" id="UP001362999">
    <property type="component" value="Unassembled WGS sequence"/>
</dbReference>
<feature type="compositionally biased region" description="Polar residues" evidence="1">
    <location>
        <begin position="7"/>
        <end position="23"/>
    </location>
</feature>
<proteinExistence type="predicted"/>
<feature type="region of interest" description="Disordered" evidence="1">
    <location>
        <begin position="1"/>
        <end position="32"/>
    </location>
</feature>
<reference evidence="2 3" key="1">
    <citation type="journal article" date="2024" name="J Genomics">
        <title>Draft genome sequencing and assembly of Favolaschia claudopus CIRM-BRFM 2984 isolated from oak limbs.</title>
        <authorList>
            <person name="Navarro D."/>
            <person name="Drula E."/>
            <person name="Chaduli D."/>
            <person name="Cazenave R."/>
            <person name="Ahrendt S."/>
            <person name="Wang J."/>
            <person name="Lipzen A."/>
            <person name="Daum C."/>
            <person name="Barry K."/>
            <person name="Grigoriev I.V."/>
            <person name="Favel A."/>
            <person name="Rosso M.N."/>
            <person name="Martin F."/>
        </authorList>
    </citation>
    <scope>NUCLEOTIDE SEQUENCE [LARGE SCALE GENOMIC DNA]</scope>
    <source>
        <strain evidence="2 3">CIRM-BRFM 2984</strain>
    </source>
</reference>
<evidence type="ECO:0000313" key="3">
    <source>
        <dbReference type="Proteomes" id="UP001362999"/>
    </source>
</evidence>
<evidence type="ECO:0000313" key="2">
    <source>
        <dbReference type="EMBL" id="KAK7022423.1"/>
    </source>
</evidence>